<dbReference type="EMBL" id="JACBAG010001822">
    <property type="protein sequence ID" value="KAF7181117.1"/>
    <property type="molecule type" value="Genomic_DNA"/>
</dbReference>
<dbReference type="AlphaFoldDB" id="A0A8H6R006"/>
<keyword evidence="2" id="KW-1185">Reference proteome</keyword>
<evidence type="ECO:0000313" key="2">
    <source>
        <dbReference type="Proteomes" id="UP000641853"/>
    </source>
</evidence>
<accession>A0A8H6R006</accession>
<comment type="caution">
    <text evidence="1">The sequence shown here is derived from an EMBL/GenBank/DDBJ whole genome shotgun (WGS) entry which is preliminary data.</text>
</comment>
<dbReference type="Proteomes" id="UP000641853">
    <property type="component" value="Unassembled WGS sequence"/>
</dbReference>
<gene>
    <name evidence="1" type="ORF">CNMCM7691_000246</name>
</gene>
<protein>
    <submittedName>
        <fullName evidence="1">Uncharacterized protein</fullName>
    </submittedName>
</protein>
<evidence type="ECO:0000313" key="1">
    <source>
        <dbReference type="EMBL" id="KAF7181117.1"/>
    </source>
</evidence>
<proteinExistence type="predicted"/>
<organism evidence="1 2">
    <name type="scientific">Aspergillus felis</name>
    <dbReference type="NCBI Taxonomy" id="1287682"/>
    <lineage>
        <taxon>Eukaryota</taxon>
        <taxon>Fungi</taxon>
        <taxon>Dikarya</taxon>
        <taxon>Ascomycota</taxon>
        <taxon>Pezizomycotina</taxon>
        <taxon>Eurotiomycetes</taxon>
        <taxon>Eurotiomycetidae</taxon>
        <taxon>Eurotiales</taxon>
        <taxon>Aspergillaceae</taxon>
        <taxon>Aspergillus</taxon>
        <taxon>Aspergillus subgen. Fumigati</taxon>
    </lineage>
</organism>
<name>A0A8H6R006_9EURO</name>
<reference evidence="1" key="1">
    <citation type="submission" date="2020-06" db="EMBL/GenBank/DDBJ databases">
        <title>Draft genome sequences of strains closely related to Aspergillus parafelis and Aspergillus hiratsukae.</title>
        <authorList>
            <person name="Dos Santos R.A.C."/>
            <person name="Rivero-Menendez O."/>
            <person name="Steenwyk J.L."/>
            <person name="Mead M.E."/>
            <person name="Goldman G.H."/>
            <person name="Alastruey-Izquierdo A."/>
            <person name="Rokas A."/>
        </authorList>
    </citation>
    <scope>NUCLEOTIDE SEQUENCE</scope>
    <source>
        <strain evidence="1">CNM-CM7691</strain>
    </source>
</reference>
<sequence length="145" mass="16321">MASLYEPICHVKSGFVFIQADLQSGIDLEVKDTEILPRRIPTSHVWRPYVEAGNCTKASQQKLESSEIGKPGHFIARSQLTFQEELQRCDNTLWLRMMATRPDPNDISASLGRASGHYHDDLLGYPCGQILRTGPYRGMGTSKKR</sequence>